<feature type="compositionally biased region" description="Basic and acidic residues" evidence="1">
    <location>
        <begin position="11"/>
        <end position="22"/>
    </location>
</feature>
<dbReference type="AlphaFoldDB" id="A0A2N0UYQ8"/>
<protein>
    <submittedName>
        <fullName evidence="2">Putative beta-lactamase HcpC</fullName>
        <ecNumber evidence="2">3.5.2.6</ecNumber>
    </submittedName>
</protein>
<dbReference type="GO" id="GO:0008800">
    <property type="term" value="F:beta-lactamase activity"/>
    <property type="evidence" value="ECO:0007669"/>
    <property type="project" value="UniProtKB-EC"/>
</dbReference>
<keyword evidence="2" id="KW-0378">Hydrolase</keyword>
<dbReference type="SUPFAM" id="SSF81901">
    <property type="entry name" value="HCP-like"/>
    <property type="match status" value="1"/>
</dbReference>
<comment type="caution">
    <text evidence="2">The sequence shown here is derived from an EMBL/GenBank/DDBJ whole genome shotgun (WGS) entry which is preliminary data.</text>
</comment>
<reference evidence="2" key="1">
    <citation type="journal article" date="2018" name="Environ. Microbiol.">
        <title>Sporulation capability and amylosome conservation among diverse human colonic and rumen isolates of the keystone starch-degrader Ruminococcus bromii.</title>
        <authorList>
            <person name="Mukhopadhya I."/>
            <person name="Morais S."/>
            <person name="Laverde-Gomez J."/>
            <person name="Sheridan P.O."/>
            <person name="Walker A.W."/>
            <person name="Kelly W."/>
            <person name="Klieve A.V."/>
            <person name="Ouwerkerk D."/>
            <person name="Duncan S.H."/>
            <person name="Louis P."/>
            <person name="Koropatkin N."/>
            <person name="Cockburn D."/>
            <person name="Kibler R."/>
            <person name="Cooper P.J."/>
            <person name="Sandoval C."/>
            <person name="Crost E."/>
            <person name="Juge N."/>
            <person name="Bayer E.A."/>
            <person name="Flint H.J."/>
        </authorList>
    </citation>
    <scope>NUCLEOTIDE SEQUENCE [LARGE SCALE GENOMIC DNA]</scope>
    <source>
        <strain evidence="2">ATCC 27255</strain>
    </source>
</reference>
<dbReference type="PROSITE" id="PS50005">
    <property type="entry name" value="TPR"/>
    <property type="match status" value="1"/>
</dbReference>
<sequence length="191" mass="21340">MSLFDKMKKHQPPEKPNDGEFKSDVNTILHGTSVQNRKEMCELEYMKARRLLKNPTVETVARAKNIMNTLATDFDYLPAVLWMAEFSVNGVKNPEQAAMWYKKAADLGSANGASKIADILMDGRGVTRNPKLAMEYYKIAADNGIASASFALGEYYAKTGNREEAVKAYEKAVKGGYKDAEKKLAKLKKKF</sequence>
<dbReference type="RefSeq" id="WP_101028727.1">
    <property type="nucleotide sequence ID" value="NZ_CABMMZ010000033.1"/>
</dbReference>
<dbReference type="InterPro" id="IPR050767">
    <property type="entry name" value="Sel1_AlgK"/>
</dbReference>
<dbReference type="Gene3D" id="1.25.40.10">
    <property type="entry name" value="Tetratricopeptide repeat domain"/>
    <property type="match status" value="1"/>
</dbReference>
<organism evidence="2 3">
    <name type="scientific">Ruminococcus bromii</name>
    <dbReference type="NCBI Taxonomy" id="40518"/>
    <lineage>
        <taxon>Bacteria</taxon>
        <taxon>Bacillati</taxon>
        <taxon>Bacillota</taxon>
        <taxon>Clostridia</taxon>
        <taxon>Eubacteriales</taxon>
        <taxon>Oscillospiraceae</taxon>
        <taxon>Ruminococcus</taxon>
    </lineage>
</organism>
<dbReference type="EMBL" id="NNSR01000033">
    <property type="protein sequence ID" value="PKD32078.1"/>
    <property type="molecule type" value="Genomic_DNA"/>
</dbReference>
<dbReference type="InterPro" id="IPR011990">
    <property type="entry name" value="TPR-like_helical_dom_sf"/>
</dbReference>
<dbReference type="EC" id="3.5.2.6" evidence="2"/>
<dbReference type="PANTHER" id="PTHR11102">
    <property type="entry name" value="SEL-1-LIKE PROTEIN"/>
    <property type="match status" value="1"/>
</dbReference>
<name>A0A2N0UYQ8_9FIRM</name>
<dbReference type="InterPro" id="IPR006597">
    <property type="entry name" value="Sel1-like"/>
</dbReference>
<dbReference type="PANTHER" id="PTHR11102:SF160">
    <property type="entry name" value="ERAD-ASSOCIATED E3 UBIQUITIN-PROTEIN LIGASE COMPONENT HRD3"/>
    <property type="match status" value="1"/>
</dbReference>
<evidence type="ECO:0000313" key="2">
    <source>
        <dbReference type="EMBL" id="PKD32078.1"/>
    </source>
</evidence>
<dbReference type="Pfam" id="PF08238">
    <property type="entry name" value="Sel1"/>
    <property type="match status" value="3"/>
</dbReference>
<dbReference type="Proteomes" id="UP000233425">
    <property type="component" value="Unassembled WGS sequence"/>
</dbReference>
<evidence type="ECO:0000256" key="1">
    <source>
        <dbReference type="SAM" id="MobiDB-lite"/>
    </source>
</evidence>
<proteinExistence type="predicted"/>
<dbReference type="InterPro" id="IPR019734">
    <property type="entry name" value="TPR_rpt"/>
</dbReference>
<gene>
    <name evidence="2" type="primary">hcpC</name>
    <name evidence="2" type="ORF">RBATCC27255_00643</name>
</gene>
<feature type="region of interest" description="Disordered" evidence="1">
    <location>
        <begin position="1"/>
        <end position="22"/>
    </location>
</feature>
<accession>A0A2N0UYQ8</accession>
<keyword evidence="3" id="KW-1185">Reference proteome</keyword>
<evidence type="ECO:0000313" key="3">
    <source>
        <dbReference type="Proteomes" id="UP000233425"/>
    </source>
</evidence>
<dbReference type="SMART" id="SM00671">
    <property type="entry name" value="SEL1"/>
    <property type="match status" value="3"/>
</dbReference>